<evidence type="ECO:0000256" key="3">
    <source>
        <dbReference type="ARBA" id="ARBA00010617"/>
    </source>
</evidence>
<feature type="binding site" description="axial binding residue" evidence="9">
    <location>
        <position position="446"/>
    </location>
    <ligand>
        <name>heme</name>
        <dbReference type="ChEBI" id="CHEBI:30413"/>
    </ligand>
    <ligandPart>
        <name>Fe</name>
        <dbReference type="ChEBI" id="CHEBI:18248"/>
    </ligandPart>
</feature>
<evidence type="ECO:0000256" key="7">
    <source>
        <dbReference type="ARBA" id="ARBA00023004"/>
    </source>
</evidence>
<comment type="caution">
    <text evidence="12">The sequence shown here is derived from an EMBL/GenBank/DDBJ whole genome shotgun (WGS) entry which is preliminary data.</text>
</comment>
<evidence type="ECO:0000313" key="12">
    <source>
        <dbReference type="EMBL" id="ESK96697.1"/>
    </source>
</evidence>
<evidence type="ECO:0000313" key="13">
    <source>
        <dbReference type="Proteomes" id="UP000017559"/>
    </source>
</evidence>
<evidence type="ECO:0000256" key="6">
    <source>
        <dbReference type="ARBA" id="ARBA00023002"/>
    </source>
</evidence>
<comment type="similarity">
    <text evidence="3 10">Belongs to the cytochrome P450 family.</text>
</comment>
<comment type="pathway">
    <text evidence="2">Secondary metabolite biosynthesis.</text>
</comment>
<keyword evidence="4 9" id="KW-0349">Heme</keyword>
<gene>
    <name evidence="12" type="ORF">Moror_6714</name>
</gene>
<feature type="transmembrane region" description="Helical" evidence="11">
    <location>
        <begin position="6"/>
        <end position="27"/>
    </location>
</feature>
<keyword evidence="11" id="KW-0472">Membrane</keyword>
<dbReference type="Pfam" id="PF00067">
    <property type="entry name" value="p450"/>
    <property type="match status" value="1"/>
</dbReference>
<comment type="cofactor">
    <cofactor evidence="1 9">
        <name>heme</name>
        <dbReference type="ChEBI" id="CHEBI:30413"/>
    </cofactor>
</comment>
<dbReference type="InterPro" id="IPR036396">
    <property type="entry name" value="Cyt_P450_sf"/>
</dbReference>
<evidence type="ECO:0000256" key="5">
    <source>
        <dbReference type="ARBA" id="ARBA00022723"/>
    </source>
</evidence>
<dbReference type="InterPro" id="IPR017972">
    <property type="entry name" value="Cyt_P450_CS"/>
</dbReference>
<dbReference type="PROSITE" id="PS00086">
    <property type="entry name" value="CYTOCHROME_P450"/>
    <property type="match status" value="1"/>
</dbReference>
<evidence type="ECO:0000256" key="8">
    <source>
        <dbReference type="ARBA" id="ARBA00023033"/>
    </source>
</evidence>
<organism evidence="12 13">
    <name type="scientific">Moniliophthora roreri (strain MCA 2997)</name>
    <name type="common">Cocoa frosty pod rot fungus</name>
    <name type="synonym">Crinipellis roreri</name>
    <dbReference type="NCBI Taxonomy" id="1381753"/>
    <lineage>
        <taxon>Eukaryota</taxon>
        <taxon>Fungi</taxon>
        <taxon>Dikarya</taxon>
        <taxon>Basidiomycota</taxon>
        <taxon>Agaricomycotina</taxon>
        <taxon>Agaricomycetes</taxon>
        <taxon>Agaricomycetidae</taxon>
        <taxon>Agaricales</taxon>
        <taxon>Marasmiineae</taxon>
        <taxon>Marasmiaceae</taxon>
        <taxon>Moniliophthora</taxon>
    </lineage>
</organism>
<evidence type="ECO:0000256" key="10">
    <source>
        <dbReference type="RuleBase" id="RU000461"/>
    </source>
</evidence>
<dbReference type="GO" id="GO:0004497">
    <property type="term" value="F:monooxygenase activity"/>
    <property type="evidence" value="ECO:0007669"/>
    <property type="project" value="UniProtKB-KW"/>
</dbReference>
<dbReference type="PANTHER" id="PTHR46300">
    <property type="entry name" value="P450, PUTATIVE (EUROFUNG)-RELATED-RELATED"/>
    <property type="match status" value="1"/>
</dbReference>
<keyword evidence="11" id="KW-1133">Transmembrane helix</keyword>
<evidence type="ECO:0000256" key="11">
    <source>
        <dbReference type="SAM" id="Phobius"/>
    </source>
</evidence>
<dbReference type="OrthoDB" id="2789670at2759"/>
<dbReference type="GO" id="GO:0016705">
    <property type="term" value="F:oxidoreductase activity, acting on paired donors, with incorporation or reduction of molecular oxygen"/>
    <property type="evidence" value="ECO:0007669"/>
    <property type="project" value="InterPro"/>
</dbReference>
<dbReference type="InterPro" id="IPR050364">
    <property type="entry name" value="Cytochrome_P450_fung"/>
</dbReference>
<keyword evidence="8 10" id="KW-0503">Monooxygenase</keyword>
<proteinExistence type="inferred from homology"/>
<sequence>MSPLGFTLSVPTAFACALVFFPFVFLLHRKAFALRSQHPPGPKPFPLIGNLLQIPTINPEEIFRDWFDIYGDVIFLRIFSQPMVVLSTFETAQELLEKRSAIYSDRPRFVLFSELMGWQNASTHMRYGPRFRKHRRFIHQTFNQQASHCLKPIQERETLTLVHGLIQTPENFIQHIRRFAAATILKVTYGADVKSVDDVYVQLAERAGTLTVQSGTPAATLVDFFPFLRHIPTWAPLSGFKRNAEVVKEAVDKMMNVPYEMVKKEMGSGTVSPCLTSRLLERYSRSGAIPVTHEDEQDIKGVAGTMFAAAEDTTICVLSSFVLAMVLHQEVFKKAQEEMDRIIGVDRLPTSEDRDSLPYLESVIKETLRWNPPVPLGIPHRLMEDDIYSTPNGTYHLPRGSTVIVNIYAILKSCPEPEVFNPNRHTGSVYHVNPIEVVFGFGRRKCPGRHFADAGVWLSIARMVATMHIAKSKDDMGREITPEVAFESGFVRHPKQFTCSMKPRSEKIGRMIEQSFAEMDF</sequence>
<dbReference type="InterPro" id="IPR002401">
    <property type="entry name" value="Cyt_P450_E_grp-I"/>
</dbReference>
<keyword evidence="11" id="KW-0812">Transmembrane</keyword>
<evidence type="ECO:0000256" key="2">
    <source>
        <dbReference type="ARBA" id="ARBA00005179"/>
    </source>
</evidence>
<dbReference type="PANTHER" id="PTHR46300:SF7">
    <property type="entry name" value="P450, PUTATIVE (EUROFUNG)-RELATED"/>
    <property type="match status" value="1"/>
</dbReference>
<name>V2XSH2_MONRO</name>
<dbReference type="KEGG" id="mrr:Moror_6714"/>
<dbReference type="PRINTS" id="PR00463">
    <property type="entry name" value="EP450I"/>
</dbReference>
<evidence type="ECO:0000256" key="1">
    <source>
        <dbReference type="ARBA" id="ARBA00001971"/>
    </source>
</evidence>
<dbReference type="AlphaFoldDB" id="V2XSH2"/>
<evidence type="ECO:0000256" key="4">
    <source>
        <dbReference type="ARBA" id="ARBA00022617"/>
    </source>
</evidence>
<keyword evidence="7 9" id="KW-0408">Iron</keyword>
<keyword evidence="5 9" id="KW-0479">Metal-binding</keyword>
<dbReference type="GO" id="GO:0005506">
    <property type="term" value="F:iron ion binding"/>
    <property type="evidence" value="ECO:0007669"/>
    <property type="project" value="InterPro"/>
</dbReference>
<dbReference type="HOGENOM" id="CLU_001570_2_3_1"/>
<keyword evidence="6 10" id="KW-0560">Oxidoreductase</keyword>
<reference evidence="12 13" key="1">
    <citation type="journal article" date="2014" name="BMC Genomics">
        <title>Genome and secretome analysis of the hemibiotrophic fungal pathogen, Moniliophthora roreri, which causes frosty pod rot disease of cacao: mechanisms of the biotrophic and necrotrophic phases.</title>
        <authorList>
            <person name="Meinhardt L.W."/>
            <person name="Costa G.G.L."/>
            <person name="Thomazella D.P.T."/>
            <person name="Teixeira P.J.P.L."/>
            <person name="Carazzolle M.F."/>
            <person name="Schuster S.C."/>
            <person name="Carlson J.E."/>
            <person name="Guiltinan M.J."/>
            <person name="Mieczkowski P."/>
            <person name="Farmer A."/>
            <person name="Ramaraj T."/>
            <person name="Crozier J."/>
            <person name="Davis R.E."/>
            <person name="Shao J."/>
            <person name="Melnick R.L."/>
            <person name="Pereira G.A.G."/>
            <person name="Bailey B.A."/>
        </authorList>
    </citation>
    <scope>NUCLEOTIDE SEQUENCE [LARGE SCALE GENOMIC DNA]</scope>
    <source>
        <strain evidence="12 13">MCA 2997</strain>
    </source>
</reference>
<dbReference type="CDD" id="cd11065">
    <property type="entry name" value="CYP64-like"/>
    <property type="match status" value="1"/>
</dbReference>
<dbReference type="EMBL" id="AWSO01000043">
    <property type="protein sequence ID" value="ESK96697.1"/>
    <property type="molecule type" value="Genomic_DNA"/>
</dbReference>
<protein>
    <submittedName>
        <fullName evidence="12">Cytochrome p450</fullName>
    </submittedName>
</protein>
<keyword evidence="13" id="KW-1185">Reference proteome</keyword>
<dbReference type="SUPFAM" id="SSF48264">
    <property type="entry name" value="Cytochrome P450"/>
    <property type="match status" value="1"/>
</dbReference>
<evidence type="ECO:0000256" key="9">
    <source>
        <dbReference type="PIRSR" id="PIRSR602401-1"/>
    </source>
</evidence>
<accession>V2XSH2</accession>
<dbReference type="InterPro" id="IPR001128">
    <property type="entry name" value="Cyt_P450"/>
</dbReference>
<dbReference type="GO" id="GO:0020037">
    <property type="term" value="F:heme binding"/>
    <property type="evidence" value="ECO:0007669"/>
    <property type="project" value="InterPro"/>
</dbReference>
<dbReference type="Gene3D" id="1.10.630.10">
    <property type="entry name" value="Cytochrome P450"/>
    <property type="match status" value="1"/>
</dbReference>
<dbReference type="Proteomes" id="UP000017559">
    <property type="component" value="Unassembled WGS sequence"/>
</dbReference>